<dbReference type="Proteomes" id="UP001228044">
    <property type="component" value="Unassembled WGS sequence"/>
</dbReference>
<evidence type="ECO:0000313" key="1">
    <source>
        <dbReference type="EMBL" id="MDN3923278.1"/>
    </source>
</evidence>
<protein>
    <submittedName>
        <fullName evidence="1">Uncharacterized protein</fullName>
    </submittedName>
</protein>
<comment type="caution">
    <text evidence="1">The sequence shown here is derived from an EMBL/GenBank/DDBJ whole genome shotgun (WGS) entry which is preliminary data.</text>
</comment>
<keyword evidence="2" id="KW-1185">Reference proteome</keyword>
<dbReference type="EMBL" id="JAUHHC010000009">
    <property type="protein sequence ID" value="MDN3923278.1"/>
    <property type="molecule type" value="Genomic_DNA"/>
</dbReference>
<name>A0ABT8E0F2_9BURK</name>
<accession>A0ABT8E0F2</accession>
<organism evidence="1 2">
    <name type="scientific">Roseateles violae</name>
    <dbReference type="NCBI Taxonomy" id="3058042"/>
    <lineage>
        <taxon>Bacteria</taxon>
        <taxon>Pseudomonadati</taxon>
        <taxon>Pseudomonadota</taxon>
        <taxon>Betaproteobacteria</taxon>
        <taxon>Burkholderiales</taxon>
        <taxon>Sphaerotilaceae</taxon>
        <taxon>Roseateles</taxon>
    </lineage>
</organism>
<proteinExistence type="predicted"/>
<reference evidence="1 2" key="1">
    <citation type="submission" date="2023-06" db="EMBL/GenBank/DDBJ databases">
        <title>Pelomonas sp. PFR6 16S ribosomal RNA gene Genome sequencing and assembly.</title>
        <authorList>
            <person name="Woo H."/>
        </authorList>
    </citation>
    <scope>NUCLEOTIDE SEQUENCE [LARGE SCALE GENOMIC DNA]</scope>
    <source>
        <strain evidence="1 2">PFR6</strain>
    </source>
</reference>
<evidence type="ECO:0000313" key="2">
    <source>
        <dbReference type="Proteomes" id="UP001228044"/>
    </source>
</evidence>
<sequence length="66" mass="7400">MRNPWTTKNPFMSVWLSSTNRAINSARGQATAAAKRQVSTAQAEMVKQVIEFWSGKKTSSTKKGRR</sequence>
<gene>
    <name evidence="1" type="ORF">QWJ38_23580</name>
</gene>